<feature type="compositionally biased region" description="Low complexity" evidence="1">
    <location>
        <begin position="356"/>
        <end position="381"/>
    </location>
</feature>
<dbReference type="InterPro" id="IPR016300">
    <property type="entry name" value="ATPase_ArsA/GET3"/>
</dbReference>
<evidence type="ECO:0000313" key="4">
    <source>
        <dbReference type="Proteomes" id="UP001180724"/>
    </source>
</evidence>
<accession>A0ABU3AZH0</accession>
<evidence type="ECO:0000313" key="3">
    <source>
        <dbReference type="EMBL" id="MDT0615596.1"/>
    </source>
</evidence>
<dbReference type="Proteomes" id="UP001180724">
    <property type="component" value="Unassembled WGS sequence"/>
</dbReference>
<dbReference type="Pfam" id="PF02374">
    <property type="entry name" value="ArsA_ATPase"/>
    <property type="match status" value="1"/>
</dbReference>
<dbReference type="SUPFAM" id="SSF52540">
    <property type="entry name" value="P-loop containing nucleoside triphosphate hydrolases"/>
    <property type="match status" value="1"/>
</dbReference>
<organism evidence="3 4">
    <name type="scientific">Streptomyces lancefieldiae</name>
    <dbReference type="NCBI Taxonomy" id="3075520"/>
    <lineage>
        <taxon>Bacteria</taxon>
        <taxon>Bacillati</taxon>
        <taxon>Actinomycetota</taxon>
        <taxon>Actinomycetes</taxon>
        <taxon>Kitasatosporales</taxon>
        <taxon>Streptomycetaceae</taxon>
        <taxon>Streptomyces</taxon>
    </lineage>
</organism>
<dbReference type="EMBL" id="JAVRFH010000066">
    <property type="protein sequence ID" value="MDT0615596.1"/>
    <property type="molecule type" value="Genomic_DNA"/>
</dbReference>
<keyword evidence="4" id="KW-1185">Reference proteome</keyword>
<proteinExistence type="predicted"/>
<sequence length="459" mass="48727">MSPDPARPQEGARHLSATRVLDVDPLLEDPKTRIVVCCGSGGVGKTTTAAALGLRAAERGRKVVVLTIDPARRLAQSMGIDSLDNTPRRVKGVDDSAGGELHAMMLDMKRTFDEIVEAHADPERAAAILGNPFYQSLSAGFAGTQEYMAMEKLGQLRARDEWDLIVVDTPPSRSALDFLDAPKRLGSFLDGKLIRVLLAPAKVGGRAGMKFLNVGMSMMTGVLGKVLGGQFLKDVQTFVAAMDSMFGGFRTRADATYKLLQAPGTAFLVVAAPERDALREAAYFVERLAAEDMPLAGLVLNRVHGSGADRLSAERALAAAENLEDPRIVDQDGGKAGVRNSLDAHGSSDSPEPDSSPESASSPKPGAGAEAEADASPAVPDTPERSVDQLTAGLLRLHADRMHLLAREQRTRDRFTARHPEVAVTEVAALPGDVHDLAGLRDIGVRLATGRPELPETGA</sequence>
<protein>
    <submittedName>
        <fullName evidence="3">ArsA family ATPase</fullName>
    </submittedName>
</protein>
<dbReference type="PANTHER" id="PTHR10803">
    <property type="entry name" value="ARSENICAL PUMP-DRIVING ATPASE ARSENITE-TRANSLOCATING ATPASE"/>
    <property type="match status" value="1"/>
</dbReference>
<reference evidence="3" key="1">
    <citation type="submission" date="2024-05" db="EMBL/GenBank/DDBJ databases">
        <title>30 novel species of actinomycetes from the DSMZ collection.</title>
        <authorList>
            <person name="Nouioui I."/>
        </authorList>
    </citation>
    <scope>NUCLEOTIDE SEQUENCE</scope>
    <source>
        <strain evidence="3">DSM 40712</strain>
    </source>
</reference>
<feature type="domain" description="ArsA/GET3 Anion-transporting ATPase-like" evidence="2">
    <location>
        <begin position="32"/>
        <end position="303"/>
    </location>
</feature>
<dbReference type="PANTHER" id="PTHR10803:SF26">
    <property type="entry name" value="ANION TRANSPORTER ATPASE-RELATED"/>
    <property type="match status" value="1"/>
</dbReference>
<comment type="caution">
    <text evidence="3">The sequence shown here is derived from an EMBL/GenBank/DDBJ whole genome shotgun (WGS) entry which is preliminary data.</text>
</comment>
<dbReference type="InterPro" id="IPR027417">
    <property type="entry name" value="P-loop_NTPase"/>
</dbReference>
<dbReference type="Gene3D" id="3.40.50.300">
    <property type="entry name" value="P-loop containing nucleotide triphosphate hydrolases"/>
    <property type="match status" value="1"/>
</dbReference>
<gene>
    <name evidence="3" type="ORF">RM812_36220</name>
</gene>
<name>A0ABU3AZH0_9ACTN</name>
<feature type="region of interest" description="Disordered" evidence="1">
    <location>
        <begin position="324"/>
        <end position="386"/>
    </location>
</feature>
<dbReference type="CDD" id="cd02035">
    <property type="entry name" value="ArsA"/>
    <property type="match status" value="1"/>
</dbReference>
<dbReference type="RefSeq" id="WP_311583284.1">
    <property type="nucleotide sequence ID" value="NZ_JAVRFH010000066.1"/>
</dbReference>
<evidence type="ECO:0000259" key="2">
    <source>
        <dbReference type="Pfam" id="PF02374"/>
    </source>
</evidence>
<dbReference type="InterPro" id="IPR025723">
    <property type="entry name" value="ArsA/GET3_ATPase-like"/>
</dbReference>
<feature type="compositionally biased region" description="Basic and acidic residues" evidence="1">
    <location>
        <begin position="324"/>
        <end position="333"/>
    </location>
</feature>
<evidence type="ECO:0000256" key="1">
    <source>
        <dbReference type="SAM" id="MobiDB-lite"/>
    </source>
</evidence>